<dbReference type="EMBL" id="BMVB01000008">
    <property type="protein sequence ID" value="GHC51715.1"/>
    <property type="molecule type" value="Genomic_DNA"/>
</dbReference>
<proteinExistence type="predicted"/>
<reference evidence="3" key="2">
    <citation type="submission" date="2020-09" db="EMBL/GenBank/DDBJ databases">
        <authorList>
            <person name="Sun Q."/>
            <person name="Ohkuma M."/>
        </authorList>
    </citation>
    <scope>NUCLEOTIDE SEQUENCE</scope>
    <source>
        <strain evidence="3">JCM 4633</strain>
    </source>
</reference>
<keyword evidence="2" id="KW-0472">Membrane</keyword>
<comment type="caution">
    <text evidence="3">The sequence shown here is derived from an EMBL/GenBank/DDBJ whole genome shotgun (WGS) entry which is preliminary data.</text>
</comment>
<keyword evidence="2" id="KW-1133">Transmembrane helix</keyword>
<feature type="transmembrane region" description="Helical" evidence="2">
    <location>
        <begin position="209"/>
        <end position="230"/>
    </location>
</feature>
<feature type="transmembrane region" description="Helical" evidence="2">
    <location>
        <begin position="182"/>
        <end position="203"/>
    </location>
</feature>
<gene>
    <name evidence="3" type="ORF">GCM10010507_29630</name>
</gene>
<evidence type="ECO:0000313" key="3">
    <source>
        <dbReference type="EMBL" id="GHC51715.1"/>
    </source>
</evidence>
<evidence type="ECO:0000256" key="2">
    <source>
        <dbReference type="SAM" id="Phobius"/>
    </source>
</evidence>
<sequence>MTIRRRRPRRRLWPVLATAATGLILVLAAAFLMFVTVPAKRADARAFATASACLADEPARECRKAMDATVVKTEVRREGKTTHHWLVLTVKEQGGDRRRVDMNGPSPVFGALSPGYEVSVTYWRNAIRFVDFRGARQFTADEPKEGYRTPLALALAMLPLGAACVWAAYWGAFRTNRNPARLPWQVTVVLAAGVWLSLIGAGAPFLTETVATALLVFAAGATAVLLGALWRARVRRQQPTDTVEVVPVVPAGEEVFPATIKGDVPYADGGGYLVAGPGRLTSTSDPDGCADRTALPDTLVAVRARVPYWDDPKWETAEAAPKSPLGTVVVECRDSGRQVLIAVDGRHAAWVLGALAVSRPSGTATPAASPGNRARAGAGPERQQGLSRG</sequence>
<dbReference type="RefSeq" id="WP_190110230.1">
    <property type="nucleotide sequence ID" value="NZ_BMVB01000008.1"/>
</dbReference>
<accession>A0A918TMJ7</accession>
<name>A0A918TMJ7_STRCJ</name>
<dbReference type="AlphaFoldDB" id="A0A918TMJ7"/>
<feature type="transmembrane region" description="Helical" evidence="2">
    <location>
        <begin position="151"/>
        <end position="170"/>
    </location>
</feature>
<keyword evidence="2" id="KW-0812">Transmembrane</keyword>
<feature type="region of interest" description="Disordered" evidence="1">
    <location>
        <begin position="360"/>
        <end position="389"/>
    </location>
</feature>
<dbReference type="Proteomes" id="UP000646244">
    <property type="component" value="Unassembled WGS sequence"/>
</dbReference>
<evidence type="ECO:0000256" key="1">
    <source>
        <dbReference type="SAM" id="MobiDB-lite"/>
    </source>
</evidence>
<evidence type="ECO:0000313" key="4">
    <source>
        <dbReference type="Proteomes" id="UP000646244"/>
    </source>
</evidence>
<organism evidence="3 4">
    <name type="scientific">Streptomyces cinnamoneus</name>
    <name type="common">Streptoverticillium cinnamoneum</name>
    <dbReference type="NCBI Taxonomy" id="53446"/>
    <lineage>
        <taxon>Bacteria</taxon>
        <taxon>Bacillati</taxon>
        <taxon>Actinomycetota</taxon>
        <taxon>Actinomycetes</taxon>
        <taxon>Kitasatosporales</taxon>
        <taxon>Streptomycetaceae</taxon>
        <taxon>Streptomyces</taxon>
        <taxon>Streptomyces cinnamoneus group</taxon>
    </lineage>
</organism>
<reference evidence="3" key="1">
    <citation type="journal article" date="2014" name="Int. J. Syst. Evol. Microbiol.">
        <title>Complete genome sequence of Corynebacterium casei LMG S-19264T (=DSM 44701T), isolated from a smear-ripened cheese.</title>
        <authorList>
            <consortium name="US DOE Joint Genome Institute (JGI-PGF)"/>
            <person name="Walter F."/>
            <person name="Albersmeier A."/>
            <person name="Kalinowski J."/>
            <person name="Ruckert C."/>
        </authorList>
    </citation>
    <scope>NUCLEOTIDE SEQUENCE</scope>
    <source>
        <strain evidence="3">JCM 4633</strain>
    </source>
</reference>
<protein>
    <submittedName>
        <fullName evidence="3">Uncharacterized protein</fullName>
    </submittedName>
</protein>
<feature type="transmembrane region" description="Helical" evidence="2">
    <location>
        <begin position="12"/>
        <end position="35"/>
    </location>
</feature>